<reference evidence="8 9" key="1">
    <citation type="submission" date="2019-06" db="EMBL/GenBank/DDBJ databases">
        <title>Discovery of a novel chromosome fission-fusion reversal in muntjac.</title>
        <authorList>
            <person name="Mudd A.B."/>
            <person name="Bredeson J.V."/>
            <person name="Baum R."/>
            <person name="Hockemeyer D."/>
            <person name="Rokhsar D.S."/>
        </authorList>
    </citation>
    <scope>NUCLEOTIDE SEQUENCE [LARGE SCALE GENOMIC DNA]</scope>
    <source>
        <strain evidence="8">UTSW_UCB_Mm</strain>
        <tissue evidence="8">Fibroblast cell line</tissue>
    </source>
</reference>
<evidence type="ECO:0000256" key="7">
    <source>
        <dbReference type="RuleBase" id="RU000487"/>
    </source>
</evidence>
<dbReference type="PANTHER" id="PTHR11937">
    <property type="entry name" value="ACTIN"/>
    <property type="match status" value="1"/>
</dbReference>
<dbReference type="GO" id="GO:0005856">
    <property type="term" value="C:cytoskeleton"/>
    <property type="evidence" value="ECO:0007669"/>
    <property type="project" value="UniProtKB-SubCell"/>
</dbReference>
<protein>
    <submittedName>
        <fullName evidence="8">Uncharacterized protein</fullName>
    </submittedName>
</protein>
<sequence length="270" mass="30571">MATSSPWMMILQHSRSTTGSGMCKASFAGDDALRAVFPSIMGRPQHQGVMVGMGRKDSYVDDEAQSKRGMLTLKYPIKHGIFTTWDDMEKIWHHTFYKELCMIQIIFETFTTPTVYALPYTILRLDLAGRDLTGYLMKILTEHGYRLTTMAEQEIVRDIKEKLCYELPDRQVITISSERFRCPEALFPPCFLGMESCNVDIRKDLYAITVLSGGTTMHPGGVQKEITALAPSTMKIKIIAPPEHKYSVWIGGSIPASLSIFQQKWISKQE</sequence>
<dbReference type="Pfam" id="PF00022">
    <property type="entry name" value="Actin"/>
    <property type="match status" value="2"/>
</dbReference>
<evidence type="ECO:0000256" key="2">
    <source>
        <dbReference type="ARBA" id="ARBA00006752"/>
    </source>
</evidence>
<dbReference type="SUPFAM" id="SSF53067">
    <property type="entry name" value="Actin-like ATPase domain"/>
    <property type="match status" value="2"/>
</dbReference>
<evidence type="ECO:0000256" key="3">
    <source>
        <dbReference type="ARBA" id="ARBA00022490"/>
    </source>
</evidence>
<dbReference type="AlphaFoldDB" id="A0A5N3W5P9"/>
<accession>A0A5N3W5P9</accession>
<dbReference type="InterPro" id="IPR043129">
    <property type="entry name" value="ATPase_NBD"/>
</dbReference>
<gene>
    <name evidence="8" type="ORF">FD754_001107</name>
</gene>
<dbReference type="InterPro" id="IPR004000">
    <property type="entry name" value="Actin"/>
</dbReference>
<keyword evidence="5" id="KW-0067">ATP-binding</keyword>
<dbReference type="EMBL" id="VCEA01000001">
    <property type="protein sequence ID" value="KAB0356951.1"/>
    <property type="molecule type" value="Genomic_DNA"/>
</dbReference>
<evidence type="ECO:0000313" key="9">
    <source>
        <dbReference type="Proteomes" id="UP000326458"/>
    </source>
</evidence>
<keyword evidence="9" id="KW-1185">Reference proteome</keyword>
<dbReference type="Gene3D" id="2.30.36.70">
    <property type="entry name" value="Actin, Chain A, domain 2"/>
    <property type="match status" value="1"/>
</dbReference>
<evidence type="ECO:0000256" key="4">
    <source>
        <dbReference type="ARBA" id="ARBA00022741"/>
    </source>
</evidence>
<evidence type="ECO:0000256" key="1">
    <source>
        <dbReference type="ARBA" id="ARBA00004245"/>
    </source>
</evidence>
<keyword evidence="6" id="KW-0206">Cytoskeleton</keyword>
<dbReference type="SMART" id="SM00268">
    <property type="entry name" value="ACTIN"/>
    <property type="match status" value="1"/>
</dbReference>
<dbReference type="Proteomes" id="UP000326458">
    <property type="component" value="Unassembled WGS sequence"/>
</dbReference>
<name>A0A5N3W5P9_MUNMU</name>
<evidence type="ECO:0000256" key="6">
    <source>
        <dbReference type="ARBA" id="ARBA00023212"/>
    </source>
</evidence>
<evidence type="ECO:0000313" key="8">
    <source>
        <dbReference type="EMBL" id="KAB0356951.1"/>
    </source>
</evidence>
<comment type="caution">
    <text evidence="8">The sequence shown here is derived from an EMBL/GenBank/DDBJ whole genome shotgun (WGS) entry which is preliminary data.</text>
</comment>
<evidence type="ECO:0000256" key="5">
    <source>
        <dbReference type="ARBA" id="ARBA00022840"/>
    </source>
</evidence>
<keyword evidence="3" id="KW-0963">Cytoplasm</keyword>
<proteinExistence type="inferred from homology"/>
<dbReference type="GO" id="GO:0005524">
    <property type="term" value="F:ATP binding"/>
    <property type="evidence" value="ECO:0007669"/>
    <property type="project" value="UniProtKB-KW"/>
</dbReference>
<dbReference type="FunFam" id="3.30.420.40:FF:000148">
    <property type="entry name" value="Actin, alpha skeletal muscle"/>
    <property type="match status" value="1"/>
</dbReference>
<comment type="similarity">
    <text evidence="2 7">Belongs to the actin family.</text>
</comment>
<dbReference type="Gene3D" id="3.30.420.40">
    <property type="match status" value="2"/>
</dbReference>
<dbReference type="PRINTS" id="PR00190">
    <property type="entry name" value="ACTIN"/>
</dbReference>
<organism evidence="8 9">
    <name type="scientific">Muntiacus muntjak</name>
    <name type="common">Barking deer</name>
    <name type="synonym">Indian muntjac</name>
    <dbReference type="NCBI Taxonomy" id="9888"/>
    <lineage>
        <taxon>Eukaryota</taxon>
        <taxon>Metazoa</taxon>
        <taxon>Chordata</taxon>
        <taxon>Craniata</taxon>
        <taxon>Vertebrata</taxon>
        <taxon>Euteleostomi</taxon>
        <taxon>Mammalia</taxon>
        <taxon>Eutheria</taxon>
        <taxon>Laurasiatheria</taxon>
        <taxon>Artiodactyla</taxon>
        <taxon>Ruminantia</taxon>
        <taxon>Pecora</taxon>
        <taxon>Cervidae</taxon>
        <taxon>Muntiacinae</taxon>
        <taxon>Muntiacus</taxon>
    </lineage>
</organism>
<keyword evidence="4" id="KW-0547">Nucleotide-binding</keyword>
<dbReference type="FunFam" id="2.30.36.70:FF:000001">
    <property type="entry name" value="Actin, alpha skeletal muscle"/>
    <property type="match status" value="1"/>
</dbReference>
<dbReference type="Gene3D" id="3.90.640.10">
    <property type="entry name" value="Actin, Chain A, domain 4"/>
    <property type="match status" value="2"/>
</dbReference>
<comment type="subcellular location">
    <subcellularLocation>
        <location evidence="1">Cytoplasm</location>
        <location evidence="1">Cytoskeleton</location>
    </subcellularLocation>
</comment>